<evidence type="ECO:0000313" key="5">
    <source>
        <dbReference type="EMBL" id="GAO30488.1"/>
    </source>
</evidence>
<dbReference type="InterPro" id="IPR012312">
    <property type="entry name" value="Hemerythrin-like"/>
</dbReference>
<feature type="domain" description="Hemerythrin-like" evidence="4">
    <location>
        <begin position="8"/>
        <end position="62"/>
    </location>
</feature>
<protein>
    <recommendedName>
        <fullName evidence="4">Hemerythrin-like domain-containing protein</fullName>
    </recommendedName>
</protein>
<sequence>MEKIGFHGLEAHKKSHAAFAEQAADYLHRYKKGTAPASYEVTHFLMDWITQHIKREDMEYAKFAGKK</sequence>
<dbReference type="SUPFAM" id="SSF47188">
    <property type="entry name" value="Hemerythrin-like"/>
    <property type="match status" value="1"/>
</dbReference>
<name>A0A0E9LYX4_9BACT</name>
<dbReference type="InterPro" id="IPR012827">
    <property type="entry name" value="Hemerythrin_metal-bd"/>
</dbReference>
<keyword evidence="3" id="KW-0408">Iron</keyword>
<evidence type="ECO:0000256" key="3">
    <source>
        <dbReference type="ARBA" id="ARBA00023004"/>
    </source>
</evidence>
<gene>
    <name evidence="5" type="ORF">JCM15548_12761</name>
</gene>
<evidence type="ECO:0000256" key="1">
    <source>
        <dbReference type="ARBA" id="ARBA00010587"/>
    </source>
</evidence>
<evidence type="ECO:0000259" key="4">
    <source>
        <dbReference type="Pfam" id="PF01814"/>
    </source>
</evidence>
<proteinExistence type="inferred from homology"/>
<keyword evidence="2" id="KW-0479">Metal-binding</keyword>
<dbReference type="AlphaFoldDB" id="A0A0E9LYX4"/>
<dbReference type="STRING" id="1236989.JCM15548_12761"/>
<evidence type="ECO:0000256" key="2">
    <source>
        <dbReference type="ARBA" id="ARBA00022723"/>
    </source>
</evidence>
<dbReference type="CDD" id="cd12107">
    <property type="entry name" value="Hemerythrin"/>
    <property type="match status" value="1"/>
</dbReference>
<dbReference type="EMBL" id="BAZW01000024">
    <property type="protein sequence ID" value="GAO30488.1"/>
    <property type="molecule type" value="Genomic_DNA"/>
</dbReference>
<comment type="similarity">
    <text evidence="1">Belongs to the hemerythrin family.</text>
</comment>
<organism evidence="5 6">
    <name type="scientific">Geofilum rubicundum JCM 15548</name>
    <dbReference type="NCBI Taxonomy" id="1236989"/>
    <lineage>
        <taxon>Bacteria</taxon>
        <taxon>Pseudomonadati</taxon>
        <taxon>Bacteroidota</taxon>
        <taxon>Bacteroidia</taxon>
        <taxon>Marinilabiliales</taxon>
        <taxon>Marinilabiliaceae</taxon>
        <taxon>Geofilum</taxon>
    </lineage>
</organism>
<comment type="caution">
    <text evidence="5">The sequence shown here is derived from an EMBL/GenBank/DDBJ whole genome shotgun (WGS) entry which is preliminary data.</text>
</comment>
<dbReference type="Gene3D" id="1.20.120.50">
    <property type="entry name" value="Hemerythrin-like"/>
    <property type="match status" value="1"/>
</dbReference>
<dbReference type="Pfam" id="PF01814">
    <property type="entry name" value="Hemerythrin"/>
    <property type="match status" value="1"/>
</dbReference>
<dbReference type="InterPro" id="IPR035938">
    <property type="entry name" value="Hemerythrin-like_sf"/>
</dbReference>
<keyword evidence="6" id="KW-1185">Reference proteome</keyword>
<dbReference type="Proteomes" id="UP000032900">
    <property type="component" value="Unassembled WGS sequence"/>
</dbReference>
<evidence type="ECO:0000313" key="6">
    <source>
        <dbReference type="Proteomes" id="UP000032900"/>
    </source>
</evidence>
<accession>A0A0E9LYX4</accession>
<reference evidence="5 6" key="1">
    <citation type="journal article" date="2015" name="Microbes Environ.">
        <title>Distribution and evolution of nitrogen fixation genes in the phylum bacteroidetes.</title>
        <authorList>
            <person name="Inoue J."/>
            <person name="Oshima K."/>
            <person name="Suda W."/>
            <person name="Sakamoto M."/>
            <person name="Iino T."/>
            <person name="Noda S."/>
            <person name="Hongoh Y."/>
            <person name="Hattori M."/>
            <person name="Ohkuma M."/>
        </authorList>
    </citation>
    <scope>NUCLEOTIDE SEQUENCE [LARGE SCALE GENOMIC DNA]</scope>
    <source>
        <strain evidence="5">JCM 15548</strain>
    </source>
</reference>
<dbReference type="GO" id="GO:0046872">
    <property type="term" value="F:metal ion binding"/>
    <property type="evidence" value="ECO:0007669"/>
    <property type="project" value="UniProtKB-KW"/>
</dbReference>